<reference evidence="1 2" key="1">
    <citation type="submission" date="2020-12" db="EMBL/GenBank/DDBJ databases">
        <title>Bacterial novel species Adhaeribacter sp. BT258 isolated from soil.</title>
        <authorList>
            <person name="Jung H.-Y."/>
        </authorList>
    </citation>
    <scope>NUCLEOTIDE SEQUENCE [LARGE SCALE GENOMIC DNA]</scope>
    <source>
        <strain evidence="1 2">BT258</strain>
    </source>
</reference>
<dbReference type="Proteomes" id="UP000644147">
    <property type="component" value="Unassembled WGS sequence"/>
</dbReference>
<dbReference type="RefSeq" id="WP_200505963.1">
    <property type="nucleotide sequence ID" value="NZ_JAEHFX010000004.1"/>
</dbReference>
<gene>
    <name evidence="1" type="ORF">I5M27_09420</name>
</gene>
<evidence type="ECO:0000313" key="1">
    <source>
        <dbReference type="EMBL" id="MBK0403204.1"/>
    </source>
</evidence>
<organism evidence="1 2">
    <name type="scientific">Adhaeribacter terrigena</name>
    <dbReference type="NCBI Taxonomy" id="2793070"/>
    <lineage>
        <taxon>Bacteria</taxon>
        <taxon>Pseudomonadati</taxon>
        <taxon>Bacteroidota</taxon>
        <taxon>Cytophagia</taxon>
        <taxon>Cytophagales</taxon>
        <taxon>Hymenobacteraceae</taxon>
        <taxon>Adhaeribacter</taxon>
    </lineage>
</organism>
<dbReference type="EMBL" id="JAEHFX010000004">
    <property type="protein sequence ID" value="MBK0403204.1"/>
    <property type="molecule type" value="Genomic_DNA"/>
</dbReference>
<evidence type="ECO:0000313" key="2">
    <source>
        <dbReference type="Proteomes" id="UP000644147"/>
    </source>
</evidence>
<proteinExistence type="predicted"/>
<evidence type="ECO:0008006" key="3">
    <source>
        <dbReference type="Google" id="ProtNLM"/>
    </source>
</evidence>
<accession>A0ABS1C1C4</accession>
<name>A0ABS1C1C4_9BACT</name>
<protein>
    <recommendedName>
        <fullName evidence="3">YD repeat-containing protein</fullName>
    </recommendedName>
</protein>
<comment type="caution">
    <text evidence="1">The sequence shown here is derived from an EMBL/GenBank/DDBJ whole genome shotgun (WGS) entry which is preliminary data.</text>
</comment>
<sequence length="157" mass="18284">MPEIINEFTLSANGTVVNHSYWLYEYNTAKQLVKKSLLGPNHPVACSVTQYSYPAAGQIKEEVYSCDMTGNMRLISTTVKQFDNKKNPYMLLNFYQGITSLSKNNVIAHYETNHNTGRKYNYTYSYEYNEDDFPVKVTFVSQGNNFPSYYYWTYNCQ</sequence>
<keyword evidence="2" id="KW-1185">Reference proteome</keyword>